<dbReference type="KEGG" id="tle:Tlet_0004"/>
<evidence type="ECO:0000256" key="1">
    <source>
        <dbReference type="SAM" id="Coils"/>
    </source>
</evidence>
<sequence>MSVNDAVERVVRDLIKENMLSRARAVLSLFQDDYPHLLLELEAASGNWKTVLKVYENLSEERKDEYSTLYKTAHERVKTDYSQDVKEAFEEANKNNFEGAMAILESVSKTYPELVEAVALKLELARREGDKARAKIFENVLKKLDASHPLLIAKSGGASNFVKMDLIVLIAILFTLAISLAGIFKSMAQSSKIDVVESEMQELRTHVKELDLSLRRINESFSNFEISTLSEKVEQTSNELSQSIDKILLAIESIKEGESQELGSLKEEIIKLLGEARSKPISLELSENLSIDLVRSLWLFGYQLYRSGYYQDAYNVLENVSNILKDTSIYFKDDAFYFMALSSYEVGNIVMASQLFSKFITLYPDSEYVPHAKYFLERMSGAGK</sequence>
<keyword evidence="1" id="KW-0175">Coiled coil</keyword>
<keyword evidence="2" id="KW-0472">Membrane</keyword>
<organism evidence="3 4">
    <name type="scientific">Pseudothermotoga lettingae (strain ATCC BAA-301 / DSM 14385 / NBRC 107922 / TMO)</name>
    <name type="common">Thermotoga lettingae</name>
    <dbReference type="NCBI Taxonomy" id="416591"/>
    <lineage>
        <taxon>Bacteria</taxon>
        <taxon>Thermotogati</taxon>
        <taxon>Thermotogota</taxon>
        <taxon>Thermotogae</taxon>
        <taxon>Thermotogales</taxon>
        <taxon>Thermotogaceae</taxon>
        <taxon>Pseudothermotoga</taxon>
    </lineage>
</organism>
<proteinExistence type="predicted"/>
<dbReference type="HOGENOM" id="CLU_733489_0_0_0"/>
<evidence type="ECO:0000313" key="3">
    <source>
        <dbReference type="EMBL" id="ABV32577.1"/>
    </source>
</evidence>
<accession>A8F345</accession>
<reference evidence="3 4" key="1">
    <citation type="submission" date="2007-08" db="EMBL/GenBank/DDBJ databases">
        <title>Complete sequence of Thermotoga lettingae TMO.</title>
        <authorList>
            <consortium name="US DOE Joint Genome Institute"/>
            <person name="Copeland A."/>
            <person name="Lucas S."/>
            <person name="Lapidus A."/>
            <person name="Barry K."/>
            <person name="Glavina del Rio T."/>
            <person name="Dalin E."/>
            <person name="Tice H."/>
            <person name="Pitluck S."/>
            <person name="Foster B."/>
            <person name="Bruce D."/>
            <person name="Schmutz J."/>
            <person name="Larimer F."/>
            <person name="Land M."/>
            <person name="Hauser L."/>
            <person name="Kyrpides N."/>
            <person name="Mikhailova N."/>
            <person name="Nelson K."/>
            <person name="Gogarten J.P."/>
            <person name="Noll K."/>
            <person name="Richardson P."/>
        </authorList>
    </citation>
    <scope>NUCLEOTIDE SEQUENCE [LARGE SCALE GENOMIC DNA]</scope>
    <source>
        <strain evidence="4">ATCC BAA-301 / DSM 14385 / NBRC 107922 / TMO</strain>
    </source>
</reference>
<protein>
    <submittedName>
        <fullName evidence="3">Tetratricopeptide TPR_3</fullName>
    </submittedName>
</protein>
<dbReference type="EMBL" id="CP000812">
    <property type="protein sequence ID" value="ABV32577.1"/>
    <property type="molecule type" value="Genomic_DNA"/>
</dbReference>
<feature type="transmembrane region" description="Helical" evidence="2">
    <location>
        <begin position="166"/>
        <end position="184"/>
    </location>
</feature>
<reference evidence="3 4" key="2">
    <citation type="journal article" date="2009" name="Proc. Natl. Acad. Sci. U.S.A.">
        <title>On the chimeric nature, thermophilic origin, and phylogenetic placement of the Thermotogales.</title>
        <authorList>
            <person name="Zhaxybayeva O."/>
            <person name="Swithers K.S."/>
            <person name="Lapierre P."/>
            <person name="Fournier G.P."/>
            <person name="Bickhart D.M."/>
            <person name="DeBoy R.T."/>
            <person name="Nelson K.E."/>
            <person name="Nesbo C.L."/>
            <person name="Doolittle W.F."/>
            <person name="Gogarten J.P."/>
            <person name="Noll K.M."/>
        </authorList>
    </citation>
    <scope>NUCLEOTIDE SEQUENCE [LARGE SCALE GENOMIC DNA]</scope>
    <source>
        <strain evidence="4">ATCC BAA-301 / DSM 14385 / NBRC 107922 / TMO</strain>
    </source>
</reference>
<feature type="coiled-coil region" evidence="1">
    <location>
        <begin position="193"/>
        <end position="246"/>
    </location>
</feature>
<keyword evidence="2" id="KW-1133">Transmembrane helix</keyword>
<evidence type="ECO:0000256" key="2">
    <source>
        <dbReference type="SAM" id="Phobius"/>
    </source>
</evidence>
<dbReference type="Proteomes" id="UP000002016">
    <property type="component" value="Chromosome"/>
</dbReference>
<dbReference type="AlphaFoldDB" id="A8F345"/>
<name>A8F345_PSELT</name>
<gene>
    <name evidence="3" type="ordered locus">Tlet_0004</name>
</gene>
<keyword evidence="2" id="KW-0812">Transmembrane</keyword>
<dbReference type="InterPro" id="IPR011990">
    <property type="entry name" value="TPR-like_helical_dom_sf"/>
</dbReference>
<dbReference type="STRING" id="416591.Tlet_0004"/>
<dbReference type="Gene3D" id="1.25.40.10">
    <property type="entry name" value="Tetratricopeptide repeat domain"/>
    <property type="match status" value="1"/>
</dbReference>
<keyword evidence="4" id="KW-1185">Reference proteome</keyword>
<dbReference type="eggNOG" id="COG1729">
    <property type="taxonomic scope" value="Bacteria"/>
</dbReference>
<dbReference type="SUPFAM" id="SSF48452">
    <property type="entry name" value="TPR-like"/>
    <property type="match status" value="1"/>
</dbReference>
<evidence type="ECO:0000313" key="4">
    <source>
        <dbReference type="Proteomes" id="UP000002016"/>
    </source>
</evidence>